<dbReference type="GO" id="GO:0050897">
    <property type="term" value="F:cobalt ion binding"/>
    <property type="evidence" value="ECO:0007669"/>
    <property type="project" value="TreeGrafter"/>
</dbReference>
<dbReference type="AlphaFoldDB" id="A0A9E2W2V8"/>
<dbReference type="EMBL" id="JAHSPG010000002">
    <property type="protein sequence ID" value="MBV4356209.1"/>
    <property type="molecule type" value="Genomic_DNA"/>
</dbReference>
<evidence type="ECO:0000256" key="6">
    <source>
        <dbReference type="ARBA" id="ARBA00022989"/>
    </source>
</evidence>
<comment type="function">
    <text evidence="8">Mediates influx of magnesium ions.</text>
</comment>
<keyword evidence="6 8" id="KW-1133">Transmembrane helix</keyword>
<dbReference type="GO" id="GO:0015087">
    <property type="term" value="F:cobalt ion transmembrane transporter activity"/>
    <property type="evidence" value="ECO:0007669"/>
    <property type="project" value="UniProtKB-UniRule"/>
</dbReference>
<dbReference type="NCBIfam" id="TIGR00383">
    <property type="entry name" value="corA"/>
    <property type="match status" value="1"/>
</dbReference>
<comment type="caution">
    <text evidence="10">The sequence shown here is derived from an EMBL/GenBank/DDBJ whole genome shotgun (WGS) entry which is preliminary data.</text>
</comment>
<name>A0A9E2W2V8_9BACT</name>
<keyword evidence="11" id="KW-1185">Reference proteome</keyword>
<sequence length="368" mass="42694">MDSKRYLQYFGLDLFQRAPSRTKEIFNVNPTIIPAREEAEKVRIFAYDYSNESCSGKELSNIEETYGFKENGHVTWINIDGIRKSDVDAIGEVYGIHPLLREDILSVGQRPKIDDVEGVIFCLLNMLYYNENSFTVESEQISIVLGKDFVISFQEDASRDVFNPIREKLKYQQSKVRMRGADYLCYTMLDLIVDNYYVVMEKLGDRIELLEEEVIRSTSRRTLAKILVLKKELLALKKNIAPVRELISGLLKSESDLLDDSTTKYFKDIYDHIIQAYELTENYRDMMMSMQDLYINNINLRMNEVMKVMAVVTCLMAPATVIGGIFGMNFDHIPELHNKYGFYIAVGLMVVIPIWMLGIFKKRGWFKI</sequence>
<evidence type="ECO:0000256" key="7">
    <source>
        <dbReference type="ARBA" id="ARBA00023136"/>
    </source>
</evidence>
<feature type="coiled-coil region" evidence="9">
    <location>
        <begin position="193"/>
        <end position="220"/>
    </location>
</feature>
<evidence type="ECO:0000256" key="1">
    <source>
        <dbReference type="ARBA" id="ARBA00004651"/>
    </source>
</evidence>
<dbReference type="Proteomes" id="UP000812270">
    <property type="component" value="Unassembled WGS sequence"/>
</dbReference>
<dbReference type="InterPro" id="IPR002523">
    <property type="entry name" value="MgTranspt_CorA/ZnTranspt_ZntB"/>
</dbReference>
<dbReference type="GO" id="GO:0015095">
    <property type="term" value="F:magnesium ion transmembrane transporter activity"/>
    <property type="evidence" value="ECO:0007669"/>
    <property type="project" value="UniProtKB-UniRule"/>
</dbReference>
<keyword evidence="9" id="KW-0175">Coiled coil</keyword>
<evidence type="ECO:0000256" key="8">
    <source>
        <dbReference type="RuleBase" id="RU362010"/>
    </source>
</evidence>
<dbReference type="RefSeq" id="WP_217789771.1">
    <property type="nucleotide sequence ID" value="NZ_JAHSPG010000002.1"/>
</dbReference>
<keyword evidence="8" id="KW-0460">Magnesium</keyword>
<dbReference type="CDD" id="cd12828">
    <property type="entry name" value="TmCorA-like_1"/>
    <property type="match status" value="1"/>
</dbReference>
<organism evidence="10 11">
    <name type="scientific">Pinibacter aurantiacus</name>
    <dbReference type="NCBI Taxonomy" id="2851599"/>
    <lineage>
        <taxon>Bacteria</taxon>
        <taxon>Pseudomonadati</taxon>
        <taxon>Bacteroidota</taxon>
        <taxon>Chitinophagia</taxon>
        <taxon>Chitinophagales</taxon>
        <taxon>Chitinophagaceae</taxon>
        <taxon>Pinibacter</taxon>
    </lineage>
</organism>
<protein>
    <recommendedName>
        <fullName evidence="8">Magnesium transport protein CorA</fullName>
    </recommendedName>
</protein>
<evidence type="ECO:0000256" key="4">
    <source>
        <dbReference type="ARBA" id="ARBA00022475"/>
    </source>
</evidence>
<keyword evidence="4 8" id="KW-1003">Cell membrane</keyword>
<proteinExistence type="inferred from homology"/>
<evidence type="ECO:0000313" key="11">
    <source>
        <dbReference type="Proteomes" id="UP000812270"/>
    </source>
</evidence>
<keyword evidence="3 8" id="KW-0813">Transport</keyword>
<evidence type="ECO:0000313" key="10">
    <source>
        <dbReference type="EMBL" id="MBV4356209.1"/>
    </source>
</evidence>
<reference evidence="10" key="1">
    <citation type="submission" date="2021-06" db="EMBL/GenBank/DDBJ databases">
        <authorList>
            <person name="Huq M.A."/>
        </authorList>
    </citation>
    <scope>NUCLEOTIDE SEQUENCE</scope>
    <source>
        <strain evidence="10">MAH-26</strain>
    </source>
</reference>
<comment type="similarity">
    <text evidence="2 8">Belongs to the CorA metal ion transporter (MIT) (TC 1.A.35) family.</text>
</comment>
<keyword evidence="7 8" id="KW-0472">Membrane</keyword>
<keyword evidence="5 8" id="KW-0812">Transmembrane</keyword>
<evidence type="ECO:0000256" key="9">
    <source>
        <dbReference type="SAM" id="Coils"/>
    </source>
</evidence>
<dbReference type="GO" id="GO:0005886">
    <property type="term" value="C:plasma membrane"/>
    <property type="evidence" value="ECO:0007669"/>
    <property type="project" value="UniProtKB-SubCell"/>
</dbReference>
<dbReference type="FunFam" id="1.20.58.340:FF:000012">
    <property type="entry name" value="Magnesium transport protein CorA"/>
    <property type="match status" value="1"/>
</dbReference>
<dbReference type="PANTHER" id="PTHR46494:SF1">
    <property type="entry name" value="CORA FAMILY METAL ION TRANSPORTER (EUROFUNG)"/>
    <property type="match status" value="1"/>
</dbReference>
<evidence type="ECO:0000256" key="5">
    <source>
        <dbReference type="ARBA" id="ARBA00022692"/>
    </source>
</evidence>
<feature type="transmembrane region" description="Helical" evidence="8">
    <location>
        <begin position="308"/>
        <end position="328"/>
    </location>
</feature>
<dbReference type="Pfam" id="PF01544">
    <property type="entry name" value="CorA"/>
    <property type="match status" value="1"/>
</dbReference>
<dbReference type="InterPro" id="IPR004488">
    <property type="entry name" value="Mg/Co-transport_prot_CorA"/>
</dbReference>
<evidence type="ECO:0000256" key="3">
    <source>
        <dbReference type="ARBA" id="ARBA00022448"/>
    </source>
</evidence>
<dbReference type="PANTHER" id="PTHR46494">
    <property type="entry name" value="CORA FAMILY METAL ION TRANSPORTER (EUROFUNG)"/>
    <property type="match status" value="1"/>
</dbReference>
<dbReference type="GO" id="GO:0000287">
    <property type="term" value="F:magnesium ion binding"/>
    <property type="evidence" value="ECO:0007669"/>
    <property type="project" value="TreeGrafter"/>
</dbReference>
<comment type="subcellular location">
    <subcellularLocation>
        <location evidence="1">Cell membrane</location>
        <topology evidence="1">Multi-pass membrane protein</topology>
    </subcellularLocation>
    <subcellularLocation>
        <location evidence="8">Membrane</location>
        <topology evidence="8">Multi-pass membrane protein</topology>
    </subcellularLocation>
</comment>
<accession>A0A9E2W2V8</accession>
<feature type="transmembrane region" description="Helical" evidence="8">
    <location>
        <begin position="340"/>
        <end position="360"/>
    </location>
</feature>
<gene>
    <name evidence="8 10" type="primary">corA</name>
    <name evidence="10" type="ORF">KTO63_03550</name>
</gene>
<keyword evidence="8" id="KW-0406">Ion transport</keyword>
<evidence type="ECO:0000256" key="2">
    <source>
        <dbReference type="ARBA" id="ARBA00009765"/>
    </source>
</evidence>